<evidence type="ECO:0000313" key="3">
    <source>
        <dbReference type="Proteomes" id="UP000567795"/>
    </source>
</evidence>
<comment type="caution">
    <text evidence="2">The sequence shown here is derived from an EMBL/GenBank/DDBJ whole genome shotgun (WGS) entry which is preliminary data.</text>
</comment>
<keyword evidence="3" id="KW-1185">Reference proteome</keyword>
<organism evidence="2 3">
    <name type="scientific">Allostreptomyces psammosilenae</name>
    <dbReference type="NCBI Taxonomy" id="1892865"/>
    <lineage>
        <taxon>Bacteria</taxon>
        <taxon>Bacillati</taxon>
        <taxon>Actinomycetota</taxon>
        <taxon>Actinomycetes</taxon>
        <taxon>Kitasatosporales</taxon>
        <taxon>Streptomycetaceae</taxon>
        <taxon>Allostreptomyces</taxon>
    </lineage>
</organism>
<dbReference type="Gene3D" id="1.10.10.60">
    <property type="entry name" value="Homeodomain-like"/>
    <property type="match status" value="1"/>
</dbReference>
<dbReference type="Pfam" id="PF13384">
    <property type="entry name" value="HTH_23"/>
    <property type="match status" value="1"/>
</dbReference>
<dbReference type="EMBL" id="JACBZD010000001">
    <property type="protein sequence ID" value="NYI05982.1"/>
    <property type="molecule type" value="Genomic_DNA"/>
</dbReference>
<protein>
    <submittedName>
        <fullName evidence="2">Transcriptional regulator with XRE-family HTH domain</fullName>
    </submittedName>
</protein>
<dbReference type="AlphaFoldDB" id="A0A853A681"/>
<evidence type="ECO:0000256" key="1">
    <source>
        <dbReference type="SAM" id="MobiDB-lite"/>
    </source>
</evidence>
<dbReference type="RefSeq" id="WP_246449895.1">
    <property type="nucleotide sequence ID" value="NZ_JACBZD010000001.1"/>
</dbReference>
<gene>
    <name evidence="2" type="ORF">FHU37_002925</name>
</gene>
<feature type="region of interest" description="Disordered" evidence="1">
    <location>
        <begin position="1"/>
        <end position="51"/>
    </location>
</feature>
<dbReference type="InterPro" id="IPR009057">
    <property type="entry name" value="Homeodomain-like_sf"/>
</dbReference>
<evidence type="ECO:0000313" key="2">
    <source>
        <dbReference type="EMBL" id="NYI05982.1"/>
    </source>
</evidence>
<accession>A0A853A681</accession>
<reference evidence="2 3" key="1">
    <citation type="submission" date="2020-07" db="EMBL/GenBank/DDBJ databases">
        <title>Sequencing the genomes of 1000 actinobacteria strains.</title>
        <authorList>
            <person name="Klenk H.-P."/>
        </authorList>
    </citation>
    <scope>NUCLEOTIDE SEQUENCE [LARGE SCALE GENOMIC DNA]</scope>
    <source>
        <strain evidence="2 3">DSM 42178</strain>
    </source>
</reference>
<dbReference type="Proteomes" id="UP000567795">
    <property type="component" value="Unassembled WGS sequence"/>
</dbReference>
<name>A0A853A681_9ACTN</name>
<dbReference type="SUPFAM" id="SSF46689">
    <property type="entry name" value="Homeodomain-like"/>
    <property type="match status" value="1"/>
</dbReference>
<proteinExistence type="predicted"/>
<sequence>MNTANNTPDRPHGDTDPAIPGVLEGILIPAPRPASDRPPRLPAPVSTTRPADLAERAKALRRQGLSRAQIAERLGIHAGDRLTRLLGDEPPPEWTRRPRAKDDLRERARELRAQGMTYDEIVAELGVSKSSVSLWVRDLPKPASRSTPEERAARARAATQARWQAARLEQARLRELARSDIGLLSDRELLLAGVVLYWAEGAKAKPHRPNTSLQFVNSDPDVIRLYLRWLDLMGVEPERRGYRVAIHEEADVPRAEEFWANVIGVPRDALARTTLKRHNPKTNRKNTGDTYNGCLTVRVLGGSSLYRRVEGWWQGIASGVG</sequence>